<evidence type="ECO:0000313" key="1">
    <source>
        <dbReference type="Proteomes" id="UP000887540"/>
    </source>
</evidence>
<accession>A0A914DHW3</accession>
<reference evidence="2" key="1">
    <citation type="submission" date="2022-11" db="UniProtKB">
        <authorList>
            <consortium name="WormBaseParasite"/>
        </authorList>
    </citation>
    <scope>IDENTIFICATION</scope>
</reference>
<dbReference type="Proteomes" id="UP000887540">
    <property type="component" value="Unplaced"/>
</dbReference>
<name>A0A914DHW3_9BILA</name>
<proteinExistence type="predicted"/>
<dbReference type="WBParaSite" id="ACRNAN_scaffold2749.g18829.t1">
    <property type="protein sequence ID" value="ACRNAN_scaffold2749.g18829.t1"/>
    <property type="gene ID" value="ACRNAN_scaffold2749.g18829"/>
</dbReference>
<evidence type="ECO:0000313" key="2">
    <source>
        <dbReference type="WBParaSite" id="ACRNAN_scaffold2749.g18829.t1"/>
    </source>
</evidence>
<dbReference type="AlphaFoldDB" id="A0A914DHW3"/>
<protein>
    <submittedName>
        <fullName evidence="2">Uncharacterized protein</fullName>
    </submittedName>
</protein>
<organism evidence="1 2">
    <name type="scientific">Acrobeloides nanus</name>
    <dbReference type="NCBI Taxonomy" id="290746"/>
    <lineage>
        <taxon>Eukaryota</taxon>
        <taxon>Metazoa</taxon>
        <taxon>Ecdysozoa</taxon>
        <taxon>Nematoda</taxon>
        <taxon>Chromadorea</taxon>
        <taxon>Rhabditida</taxon>
        <taxon>Tylenchina</taxon>
        <taxon>Cephalobomorpha</taxon>
        <taxon>Cephaloboidea</taxon>
        <taxon>Cephalobidae</taxon>
        <taxon>Acrobeloides</taxon>
    </lineage>
</organism>
<keyword evidence="1" id="KW-1185">Reference proteome</keyword>
<sequence length="166" mass="18778">MMSKWLTSEQLYELLDFITDDLYAGKDVKETLKELKGKFLSLHSAEQKAQLEKINSALDNAGLPVKSADIGNTVHDVLSNNFRAVLSQMSDFAVNCHENGLSKGATARHVYGLLIQFLTKRMSTRITCRLAARFQPEHWSVIKGHLNECFHFHLHDCSKNVNEDDS</sequence>